<evidence type="ECO:0000256" key="2">
    <source>
        <dbReference type="ARBA" id="ARBA00001913"/>
    </source>
</evidence>
<comment type="cofactor">
    <cofactor evidence="2 10">
        <name>Ca(2+)</name>
        <dbReference type="ChEBI" id="CHEBI:29108"/>
    </cofactor>
</comment>
<dbReference type="SUPFAM" id="SSF51126">
    <property type="entry name" value="Pectin lyase-like"/>
    <property type="match status" value="1"/>
</dbReference>
<proteinExistence type="inferred from homology"/>
<dbReference type="PANTHER" id="PTHR33407:SF9">
    <property type="entry name" value="PECTATE LYASE F-RELATED"/>
    <property type="match status" value="1"/>
</dbReference>
<evidence type="ECO:0000256" key="1">
    <source>
        <dbReference type="ARBA" id="ARBA00000695"/>
    </source>
</evidence>
<evidence type="ECO:0000256" key="7">
    <source>
        <dbReference type="ARBA" id="ARBA00022729"/>
    </source>
</evidence>
<evidence type="ECO:0000256" key="5">
    <source>
        <dbReference type="ARBA" id="ARBA00012272"/>
    </source>
</evidence>
<dbReference type="InterPro" id="IPR012334">
    <property type="entry name" value="Pectin_lyas_fold"/>
</dbReference>
<reference evidence="13" key="1">
    <citation type="journal article" date="2019" name="Int. J. Syst. Evol. Microbiol.">
        <title>The Global Catalogue of Microorganisms (GCM) 10K type strain sequencing project: providing services to taxonomists for standard genome sequencing and annotation.</title>
        <authorList>
            <consortium name="The Broad Institute Genomics Platform"/>
            <consortium name="The Broad Institute Genome Sequencing Center for Infectious Disease"/>
            <person name="Wu L."/>
            <person name="Ma J."/>
        </authorList>
    </citation>
    <scope>NUCLEOTIDE SEQUENCE [LARGE SCALE GENOMIC DNA]</scope>
    <source>
        <strain evidence="13">JCM 16373</strain>
    </source>
</reference>
<keyword evidence="7" id="KW-0732">Signal</keyword>
<dbReference type="EMBL" id="BAAARJ010000004">
    <property type="protein sequence ID" value="GAA2603720.1"/>
    <property type="molecule type" value="Genomic_DNA"/>
</dbReference>
<sequence length="216" mass="23160">MAAQDGAVPFSFFQSRSVLFSSHQFPSAPAPPVHPPRQRNREDGPSPPQEVLHHGIHCEGSCTLENVWWEDVGEDAATFRGGDIATYTVRSGGARGADDKVLQFNGGGTLKVSGFAVEDFGKLVRSCGDCSDQTDRHVELSDIEAKAPGKSLVGVNENYGGTAKLSRIRILGDKNKKIKPCVRFEGNSSGDEPEETGAGPDGRTCCLYKESDISYG</sequence>
<evidence type="ECO:0000256" key="11">
    <source>
        <dbReference type="SAM" id="MobiDB-lite"/>
    </source>
</evidence>
<comment type="caution">
    <text evidence="12">The sequence shown here is derived from an EMBL/GenBank/DDBJ whole genome shotgun (WGS) entry which is preliminary data.</text>
</comment>
<dbReference type="PANTHER" id="PTHR33407">
    <property type="entry name" value="PECTATE LYASE F-RELATED"/>
    <property type="match status" value="1"/>
</dbReference>
<protein>
    <recommendedName>
        <fullName evidence="5 10">Pectate lyase</fullName>
        <ecNumber evidence="5 10">4.2.2.2</ecNumber>
    </recommendedName>
</protein>
<comment type="similarity">
    <text evidence="4 10">Belongs to the polysaccharide lyase 3 family.</text>
</comment>
<evidence type="ECO:0000256" key="6">
    <source>
        <dbReference type="ARBA" id="ARBA00022525"/>
    </source>
</evidence>
<dbReference type="Pfam" id="PF03211">
    <property type="entry name" value="Pectate_lyase"/>
    <property type="match status" value="1"/>
</dbReference>
<organism evidence="12 13">
    <name type="scientific">Streptomyces axinellae</name>
    <dbReference type="NCBI Taxonomy" id="552788"/>
    <lineage>
        <taxon>Bacteria</taxon>
        <taxon>Bacillati</taxon>
        <taxon>Actinomycetota</taxon>
        <taxon>Actinomycetes</taxon>
        <taxon>Kitasatosporales</taxon>
        <taxon>Streptomycetaceae</taxon>
        <taxon>Streptomyces</taxon>
    </lineage>
</organism>
<dbReference type="Gene3D" id="2.160.20.10">
    <property type="entry name" value="Single-stranded right-handed beta-helix, Pectin lyase-like"/>
    <property type="match status" value="1"/>
</dbReference>
<feature type="region of interest" description="Disordered" evidence="11">
    <location>
        <begin position="23"/>
        <end position="53"/>
    </location>
</feature>
<keyword evidence="9 10" id="KW-0456">Lyase</keyword>
<dbReference type="Proteomes" id="UP001501447">
    <property type="component" value="Unassembled WGS sequence"/>
</dbReference>
<evidence type="ECO:0000256" key="9">
    <source>
        <dbReference type="ARBA" id="ARBA00023239"/>
    </source>
</evidence>
<evidence type="ECO:0000256" key="10">
    <source>
        <dbReference type="RuleBase" id="RU367009"/>
    </source>
</evidence>
<keyword evidence="13" id="KW-1185">Reference proteome</keyword>
<evidence type="ECO:0000256" key="3">
    <source>
        <dbReference type="ARBA" id="ARBA00004613"/>
    </source>
</evidence>
<gene>
    <name evidence="12" type="ORF">GCM10009863_16630</name>
</gene>
<dbReference type="InterPro" id="IPR011050">
    <property type="entry name" value="Pectin_lyase_fold/virulence"/>
</dbReference>
<comment type="function">
    <text evidence="10">Catalyzes the depolymerization of both polygalacturonate and pectins of methyl esterification degree from 22 to 89%, with an endo mode of action. In contrast to the majority of pectate lyases, displays high activity on highly methylated pectins.</text>
</comment>
<comment type="subcellular location">
    <subcellularLocation>
        <location evidence="3 10">Secreted</location>
    </subcellularLocation>
</comment>
<evidence type="ECO:0000256" key="8">
    <source>
        <dbReference type="ARBA" id="ARBA00022837"/>
    </source>
</evidence>
<evidence type="ECO:0000256" key="4">
    <source>
        <dbReference type="ARBA" id="ARBA00006463"/>
    </source>
</evidence>
<keyword evidence="6 10" id="KW-0964">Secreted</keyword>
<evidence type="ECO:0000313" key="12">
    <source>
        <dbReference type="EMBL" id="GAA2603720.1"/>
    </source>
</evidence>
<dbReference type="EC" id="4.2.2.2" evidence="5 10"/>
<evidence type="ECO:0000313" key="13">
    <source>
        <dbReference type="Proteomes" id="UP001501447"/>
    </source>
</evidence>
<accession>A0ABP6C5Q7</accession>
<name>A0ABP6C5Q7_9ACTN</name>
<dbReference type="InterPro" id="IPR004898">
    <property type="entry name" value="Pectate_lyase_PlyH/PlyE-like"/>
</dbReference>
<keyword evidence="8 10" id="KW-0106">Calcium</keyword>
<comment type="catalytic activity">
    <reaction evidence="1 10">
        <text>Eliminative cleavage of (1-&gt;4)-alpha-D-galacturonan to give oligosaccharides with 4-deoxy-alpha-D-galact-4-enuronosyl groups at their non-reducing ends.</text>
        <dbReference type="EC" id="4.2.2.2"/>
    </reaction>
</comment>